<evidence type="ECO:0000313" key="5">
    <source>
        <dbReference type="Proteomes" id="UP000317365"/>
    </source>
</evidence>
<dbReference type="InterPro" id="IPR007173">
    <property type="entry name" value="ALO_C"/>
</dbReference>
<dbReference type="InterPro" id="IPR016167">
    <property type="entry name" value="FAD-bd_PCMH_sub1"/>
</dbReference>
<dbReference type="GO" id="GO:0071949">
    <property type="term" value="F:FAD binding"/>
    <property type="evidence" value="ECO:0007669"/>
    <property type="project" value="InterPro"/>
</dbReference>
<dbReference type="Gene3D" id="3.30.70.2520">
    <property type="match status" value="1"/>
</dbReference>
<evidence type="ECO:0000313" key="4">
    <source>
        <dbReference type="EMBL" id="QDL53463.1"/>
    </source>
</evidence>
<sequence>MEFDKGGLWRNWVGNQSCIARYKAAPTEESQLCAMVAEANARDLNVRVAGSGHSFTPVVGTGGLLLSLAGMQGVKHFDDAKKQVTVAAGTRIHDLAIALQAHGFSLVNQGDIDSQAVAGAFTTGTHGTGSTLGCLATAIAGLRLVQADGSVLEVDGRDTDLLHAAQVSVGTLGVISELTLQVRDAYHLHEHVWRDDFETCMARHDELAATHRHFGFFWCPTPQSRHLYCLADTADAPRTSTTKTADVCEMKVIDITERPYLDTPFEKIAYSSEIYPIEYVPNFHELEYAVPVQHGKEAVRAVRELMLTKHTHCIFPIEYRFTAGDPAWLSPFHHQDSITLSVSGQPGVDYWDYLRDVDAILRRYGSRPHWGKMHFLDTDDVTTLYPRAQDFRALRRRLDPQGRFLNEHVRMLLG</sequence>
<dbReference type="GO" id="GO:0016020">
    <property type="term" value="C:membrane"/>
    <property type="evidence" value="ECO:0007669"/>
    <property type="project" value="InterPro"/>
</dbReference>
<feature type="domain" description="FAD-binding PCMH-type" evidence="3">
    <location>
        <begin position="15"/>
        <end position="185"/>
    </location>
</feature>
<dbReference type="PANTHER" id="PTHR43762:SF1">
    <property type="entry name" value="D-ARABINONO-1,4-LACTONE OXIDASE"/>
    <property type="match status" value="1"/>
</dbReference>
<dbReference type="Gene3D" id="3.30.43.10">
    <property type="entry name" value="Uridine Diphospho-n-acetylenolpyruvylglucosamine Reductase, domain 2"/>
    <property type="match status" value="1"/>
</dbReference>
<dbReference type="Pfam" id="PF01565">
    <property type="entry name" value="FAD_binding_4"/>
    <property type="match status" value="1"/>
</dbReference>
<dbReference type="GO" id="GO:0003885">
    <property type="term" value="F:D-arabinono-1,4-lactone oxidase activity"/>
    <property type="evidence" value="ECO:0007669"/>
    <property type="project" value="InterPro"/>
</dbReference>
<dbReference type="InterPro" id="IPR016166">
    <property type="entry name" value="FAD-bd_PCMH"/>
</dbReference>
<evidence type="ECO:0000256" key="1">
    <source>
        <dbReference type="ARBA" id="ARBA00022827"/>
    </source>
</evidence>
<evidence type="ECO:0000256" key="2">
    <source>
        <dbReference type="ARBA" id="ARBA00023002"/>
    </source>
</evidence>
<dbReference type="Gene3D" id="3.30.465.10">
    <property type="match status" value="1"/>
</dbReference>
<reference evidence="5" key="2">
    <citation type="journal article" date="2020" name="Int. J. Syst. Evol. Microbiol.">
        <title>Genomic insights into a novel species Rhodoferax aquaticus sp. nov., isolated from freshwater.</title>
        <authorList>
            <person name="Li T."/>
            <person name="Zhuo Y."/>
            <person name="Jin C.Z."/>
            <person name="Wu X."/>
            <person name="Ko S.R."/>
            <person name="Jin F.J."/>
            <person name="Ahn C.Y."/>
            <person name="Oh H.M."/>
            <person name="Lee H.G."/>
            <person name="Jin L."/>
        </authorList>
    </citation>
    <scope>NUCLEOTIDE SEQUENCE [LARGE SCALE GENOMIC DNA]</scope>
    <source>
        <strain evidence="5">Gr-4</strain>
    </source>
</reference>
<accession>A0A515ELC0</accession>
<dbReference type="Pfam" id="PF04030">
    <property type="entry name" value="ALO"/>
    <property type="match status" value="1"/>
</dbReference>
<dbReference type="Proteomes" id="UP000317365">
    <property type="component" value="Chromosome"/>
</dbReference>
<keyword evidence="1" id="KW-0285">Flavoprotein</keyword>
<dbReference type="InterPro" id="IPR016169">
    <property type="entry name" value="FAD-bd_PCMH_sub2"/>
</dbReference>
<dbReference type="PROSITE" id="PS51387">
    <property type="entry name" value="FAD_PCMH"/>
    <property type="match status" value="1"/>
</dbReference>
<reference evidence="5" key="1">
    <citation type="submission" date="2019-02" db="EMBL/GenBank/DDBJ databases">
        <title>Complete genome sequence of Rhodoferax sp. Gr-4.</title>
        <authorList>
            <person name="Jin L."/>
        </authorList>
    </citation>
    <scope>NUCLEOTIDE SEQUENCE [LARGE SCALE GENOMIC DNA]</scope>
    <source>
        <strain evidence="5">Gr-4</strain>
    </source>
</reference>
<evidence type="ECO:0000259" key="3">
    <source>
        <dbReference type="PROSITE" id="PS51387"/>
    </source>
</evidence>
<dbReference type="EMBL" id="CP036282">
    <property type="protein sequence ID" value="QDL53463.1"/>
    <property type="molecule type" value="Genomic_DNA"/>
</dbReference>
<dbReference type="InterPro" id="IPR006094">
    <property type="entry name" value="Oxid_FAD_bind_N"/>
</dbReference>
<dbReference type="SUPFAM" id="SSF56176">
    <property type="entry name" value="FAD-binding/transporter-associated domain-like"/>
    <property type="match status" value="1"/>
</dbReference>
<dbReference type="KEGG" id="rhg:EXZ61_04315"/>
<dbReference type="InterPro" id="IPR036318">
    <property type="entry name" value="FAD-bd_PCMH-like_sf"/>
</dbReference>
<dbReference type="Gene3D" id="1.10.45.10">
    <property type="entry name" value="Vanillyl-alcohol Oxidase, Chain A, domain 4"/>
    <property type="match status" value="1"/>
</dbReference>
<gene>
    <name evidence="4" type="ORF">EXZ61_04315</name>
</gene>
<proteinExistence type="predicted"/>
<dbReference type="InterPro" id="IPR010031">
    <property type="entry name" value="FAD_lactone_oxidase-like"/>
</dbReference>
<organism evidence="4 5">
    <name type="scientific">Rhodoferax aquaticus</name>
    <dbReference type="NCBI Taxonomy" id="2527691"/>
    <lineage>
        <taxon>Bacteria</taxon>
        <taxon>Pseudomonadati</taxon>
        <taxon>Pseudomonadota</taxon>
        <taxon>Betaproteobacteria</taxon>
        <taxon>Burkholderiales</taxon>
        <taxon>Comamonadaceae</taxon>
        <taxon>Rhodoferax</taxon>
    </lineage>
</organism>
<dbReference type="RefSeq" id="WP_142809374.1">
    <property type="nucleotide sequence ID" value="NZ_CP036282.1"/>
</dbReference>
<keyword evidence="1" id="KW-0274">FAD</keyword>
<keyword evidence="2" id="KW-0560">Oxidoreductase</keyword>
<protein>
    <submittedName>
        <fullName evidence="4">FAD-binding protein</fullName>
    </submittedName>
</protein>
<dbReference type="InterPro" id="IPR016171">
    <property type="entry name" value="Vanillyl_alc_oxidase_C-sub2"/>
</dbReference>
<dbReference type="AlphaFoldDB" id="A0A515ELC0"/>
<dbReference type="PIRSF" id="PIRSF000136">
    <property type="entry name" value="LGO_GLO"/>
    <property type="match status" value="1"/>
</dbReference>
<dbReference type="PANTHER" id="PTHR43762">
    <property type="entry name" value="L-GULONOLACTONE OXIDASE"/>
    <property type="match status" value="1"/>
</dbReference>
<keyword evidence="5" id="KW-1185">Reference proteome</keyword>
<name>A0A515ELC0_9BURK</name>